<dbReference type="RefSeq" id="WP_229637166.1">
    <property type="nucleotide sequence ID" value="NZ_AP024987.1"/>
</dbReference>
<keyword evidence="2" id="KW-1185">Reference proteome</keyword>
<dbReference type="Proteomes" id="UP001319803">
    <property type="component" value="Chromosome"/>
</dbReference>
<proteinExistence type="predicted"/>
<evidence type="ECO:0000313" key="1">
    <source>
        <dbReference type="EMBL" id="BDA40198.1"/>
    </source>
</evidence>
<accession>A0ABM7U609</accession>
<gene>
    <name evidence="1" type="ORF">CPARK_000103600</name>
</gene>
<name>A0ABM7U609_9CHRO</name>
<organism evidence="1 2">
    <name type="scientific">cyanobacterium endosymbiont of Braarudosphaera bigelowii</name>
    <dbReference type="NCBI Taxonomy" id="1285375"/>
    <lineage>
        <taxon>Bacteria</taxon>
        <taxon>Bacillati</taxon>
        <taxon>Cyanobacteriota</taxon>
        <taxon>Cyanophyceae</taxon>
        <taxon>Oscillatoriophycideae</taxon>
        <taxon>Chroococcales</taxon>
        <taxon>Aphanothecaceae</taxon>
        <taxon>Candidatus Atelocyanobacterium</taxon>
        <taxon>Candidatus Atelocyanobacterium thalassae</taxon>
    </lineage>
</organism>
<sequence>MKNDKIIRVIYPILIKQTKISIEEQLKLYVYSQLTKLGKVKDVDFICSQNSIPINRLNYSLISYSHSVTYRCTIAFQLASRSSYPAIILAEEIFEWIKQNCSCFSVEDRQGNIEYNSNIRYMSFTFKLIKPGWLEFILDDKCLFLWLRHQYISQISTYCTIYSNKLYDSLQIVQYAYARSCDLLDLAKEQGIITGSNIDFLNHQKTFKNKDYIFSYDIELKQLLLNSYTERQLISQIFTVLDSQVNKSEKDNIKQTLILSYYLLEFERSCRIFPFKKSKSIEKSQARLGLIVITQGLLQKVCFNKP</sequence>
<protein>
    <recommendedName>
        <fullName evidence="3">DALR anticodon binding domain-containing protein</fullName>
    </recommendedName>
</protein>
<dbReference type="EMBL" id="AP024987">
    <property type="protein sequence ID" value="BDA40198.1"/>
    <property type="molecule type" value="Genomic_DNA"/>
</dbReference>
<dbReference type="Gene3D" id="1.10.730.10">
    <property type="entry name" value="Isoleucyl-tRNA Synthetase, Domain 1"/>
    <property type="match status" value="1"/>
</dbReference>
<evidence type="ECO:0008006" key="3">
    <source>
        <dbReference type="Google" id="ProtNLM"/>
    </source>
</evidence>
<reference evidence="1 2" key="1">
    <citation type="submission" date="2021-08" db="EMBL/GenBank/DDBJ databases">
        <title>Endosymbiont genome of Braarudosphaera bigelowii.</title>
        <authorList>
            <person name="Suzuki S."/>
            <person name="Ishida K."/>
        </authorList>
    </citation>
    <scope>NUCLEOTIDE SEQUENCE [LARGE SCALE GENOMIC DNA]</scope>
    <source>
        <strain evidence="1">CPSB-1</strain>
    </source>
</reference>
<evidence type="ECO:0000313" key="2">
    <source>
        <dbReference type="Proteomes" id="UP001319803"/>
    </source>
</evidence>